<keyword evidence="1" id="KW-0732">Signal</keyword>
<sequence length="755" mass="83749">MKNKIILSLSMLLLNVNIYSQVLQESFENTLSGWSQFQISGSVPFTRTTTQANTGNYSEYTNTPNAAGFFSTINNQVWLISPNLDLSSFEDVQLSYFEKNRDHPGSIPSDPTQQILYSTNYGGTGNPNAATWIVINSTNATTSWAKKIISNQIPTDSNVHIAFRYMGDSFNFFVPFTDREWYIDDIEILGLPCSYSTTWNGSSWSNGTPNASTSAIIDGNYNTNSHGSFESCNLTVNSGNTVNIKPNTHLTVNNNLTIDGTVQVRNKASLLMTNDNAQISVHGTFNVHKTTTTLNNNEDYTFWSSPIKNQNISSVFPSPLYNQARLYYWDQSEVNAIPYGGSEALGEWISAAGNSMQPGKGYISQSPTLGSYPLEAKVKFSGKPNNGIIKLYGNEAVYNTGNPNNDLNLVGNPYPSAIDADEFINQNNNSISGTLWFWTHNTSNNQNNSGEQYTGNDYATYNLTGSVGTSKKALTGGVKPNQYIASGQGFILQTIATVDTIIFNNSMRIENNNNQFFRPTDAKNTTVLEKDRIWLNIESDKGGAFSQTLVGFFENATDGIDQGYDGMKISEGWINIYSVIDTLKYAIQGLSSFNSEKKVAIGFQTNIEDSATSYNISIDNIEGILKDSDVFLVDHELNITHDLKQGVYNFTTPEAGNYPDRFTLQFTQTTLNTEDLKSNFDFIVVNKENTINIKANTTINYIKVYDMTGRLLIDQNTNKSEVSINAENIAKGSILIINTYFENNSYMSKKIILTN</sequence>
<proteinExistence type="predicted"/>
<dbReference type="EMBL" id="CP040749">
    <property type="protein sequence ID" value="QCX40503.1"/>
    <property type="molecule type" value="Genomic_DNA"/>
</dbReference>
<dbReference type="AlphaFoldDB" id="A0A5B7TYL6"/>
<dbReference type="Proteomes" id="UP000306229">
    <property type="component" value="Chromosome"/>
</dbReference>
<keyword evidence="3" id="KW-1185">Reference proteome</keyword>
<protein>
    <recommendedName>
        <fullName evidence="4">T9SS C-terminal target domain-containing protein</fullName>
    </recommendedName>
</protein>
<name>A0A5B7TYL6_9FLAO</name>
<dbReference type="KEGG" id="fbe:FF125_19400"/>
<evidence type="ECO:0008006" key="4">
    <source>
        <dbReference type="Google" id="ProtNLM"/>
    </source>
</evidence>
<feature type="chain" id="PRO_5022817332" description="T9SS C-terminal target domain-containing protein" evidence="1">
    <location>
        <begin position="21"/>
        <end position="755"/>
    </location>
</feature>
<gene>
    <name evidence="2" type="ORF">FF125_19400</name>
</gene>
<reference evidence="2 3" key="1">
    <citation type="submission" date="2019-05" db="EMBL/GenBank/DDBJ databases">
        <title>Algicella ahnfeltiae gen. nov., sp. nov., a novel marine bacterium of the family Flavobacteriaceae isolated from a red alga.</title>
        <authorList>
            <person name="Nedashkovskaya O.I."/>
            <person name="Kukhlevskiy A.D."/>
            <person name="Kim S.-G."/>
            <person name="Zhukova N.V."/>
            <person name="Mikhailov V.V."/>
        </authorList>
    </citation>
    <scope>NUCLEOTIDE SEQUENCE [LARGE SCALE GENOMIC DNA]</scope>
    <source>
        <strain evidence="2 3">10Alg115</strain>
    </source>
</reference>
<evidence type="ECO:0000313" key="2">
    <source>
        <dbReference type="EMBL" id="QCX40503.1"/>
    </source>
</evidence>
<evidence type="ECO:0000313" key="3">
    <source>
        <dbReference type="Proteomes" id="UP000306229"/>
    </source>
</evidence>
<evidence type="ECO:0000256" key="1">
    <source>
        <dbReference type="SAM" id="SignalP"/>
    </source>
</evidence>
<dbReference type="OrthoDB" id="1652165at2"/>
<accession>A0A5B7TYL6</accession>
<dbReference type="RefSeq" id="WP_138951573.1">
    <property type="nucleotide sequence ID" value="NZ_CP040749.1"/>
</dbReference>
<feature type="signal peptide" evidence="1">
    <location>
        <begin position="1"/>
        <end position="20"/>
    </location>
</feature>
<organism evidence="2 3">
    <name type="scientific">Aureibaculum algae</name>
    <dbReference type="NCBI Taxonomy" id="2584122"/>
    <lineage>
        <taxon>Bacteria</taxon>
        <taxon>Pseudomonadati</taxon>
        <taxon>Bacteroidota</taxon>
        <taxon>Flavobacteriia</taxon>
        <taxon>Flavobacteriales</taxon>
        <taxon>Flavobacteriaceae</taxon>
        <taxon>Aureibaculum</taxon>
    </lineage>
</organism>